<dbReference type="InterPro" id="IPR018076">
    <property type="entry name" value="T2SS_GspF_dom"/>
</dbReference>
<dbReference type="EMBL" id="MGDT01000003">
    <property type="protein sequence ID" value="OGL67235.1"/>
    <property type="molecule type" value="Genomic_DNA"/>
</dbReference>
<dbReference type="InterPro" id="IPR042094">
    <property type="entry name" value="T2SS_GspF_sf"/>
</dbReference>
<evidence type="ECO:0000259" key="11">
    <source>
        <dbReference type="Pfam" id="PF00482"/>
    </source>
</evidence>
<dbReference type="PANTHER" id="PTHR30012">
    <property type="entry name" value="GENERAL SECRETION PATHWAY PROTEIN"/>
    <property type="match status" value="1"/>
</dbReference>
<dbReference type="GO" id="GO:0009306">
    <property type="term" value="P:protein secretion"/>
    <property type="evidence" value="ECO:0007669"/>
    <property type="project" value="InterPro"/>
</dbReference>
<evidence type="ECO:0000256" key="7">
    <source>
        <dbReference type="ARBA" id="ARBA00022989"/>
    </source>
</evidence>
<dbReference type="PRINTS" id="PR00812">
    <property type="entry name" value="BCTERIALGSPF"/>
</dbReference>
<dbReference type="FunFam" id="1.20.81.30:FF:000001">
    <property type="entry name" value="Type II secretion system protein F"/>
    <property type="match status" value="2"/>
</dbReference>
<sequence length="376" mass="40891">MARVKKQPGIRLDEDPGHWSTRLPPLSRLGVKDKISMFKYLAVMTEAGIPIEKALIAVHNQARSTLMHRIMHRLLNDVASGEFLSASMAKMPKIFEPLFTGLVEVGENSGTLPGALYSIADHIEKTHELKAKVRNAMLYPLIIMCATIGVTAYLVFVLLPQITPLFASLDVELPIATRLVIAISAFALSNKLALSIGLLATVVGGFLLSRVPPIRAFLHRSVLRVPVVGILVMRVEITQFSRVVGTLIKSGITIVEAFRIAGSTMGNLSYRDALATIADSIQEGANVSTYLTMHRELFPPFVTQMIAVGEETGKLDESFLFLATFSEKEVDDQVKTLTTVLEPLMMIVVGAIVGFIAVAVISPIYELTKGVQPGSV</sequence>
<keyword evidence="3 9" id="KW-0813">Transport</keyword>
<evidence type="ECO:0000313" key="12">
    <source>
        <dbReference type="EMBL" id="OGL67235.1"/>
    </source>
</evidence>
<evidence type="ECO:0000256" key="1">
    <source>
        <dbReference type="ARBA" id="ARBA00004429"/>
    </source>
</evidence>
<evidence type="ECO:0000256" key="5">
    <source>
        <dbReference type="ARBA" id="ARBA00022519"/>
    </source>
</evidence>
<dbReference type="AlphaFoldDB" id="A0A1F7TMN9"/>
<dbReference type="Pfam" id="PF00482">
    <property type="entry name" value="T2SSF"/>
    <property type="match status" value="2"/>
</dbReference>
<dbReference type="GO" id="GO:0005886">
    <property type="term" value="C:plasma membrane"/>
    <property type="evidence" value="ECO:0007669"/>
    <property type="project" value="UniProtKB-SubCell"/>
</dbReference>
<dbReference type="Gene3D" id="1.20.81.30">
    <property type="entry name" value="Type II secretion system (T2SS), domain F"/>
    <property type="match status" value="2"/>
</dbReference>
<evidence type="ECO:0000256" key="9">
    <source>
        <dbReference type="RuleBase" id="RU003923"/>
    </source>
</evidence>
<keyword evidence="8 10" id="KW-0472">Membrane</keyword>
<organism evidence="12 13">
    <name type="scientific">Candidatus Uhrbacteria bacterium RIFCSPHIGHO2_01_FULL_63_20</name>
    <dbReference type="NCBI Taxonomy" id="1802385"/>
    <lineage>
        <taxon>Bacteria</taxon>
        <taxon>Candidatus Uhriibacteriota</taxon>
    </lineage>
</organism>
<evidence type="ECO:0000256" key="10">
    <source>
        <dbReference type="SAM" id="Phobius"/>
    </source>
</evidence>
<comment type="subcellular location">
    <subcellularLocation>
        <location evidence="1">Cell inner membrane</location>
        <topology evidence="1">Multi-pass membrane protein</topology>
    </subcellularLocation>
    <subcellularLocation>
        <location evidence="9">Cell membrane</location>
        <topology evidence="9">Multi-pass membrane protein</topology>
    </subcellularLocation>
</comment>
<feature type="domain" description="Type II secretion system protein GspF" evidence="11">
    <location>
        <begin position="240"/>
        <end position="363"/>
    </location>
</feature>
<comment type="similarity">
    <text evidence="2 9">Belongs to the GSP F family.</text>
</comment>
<evidence type="ECO:0000256" key="3">
    <source>
        <dbReference type="ARBA" id="ARBA00022448"/>
    </source>
</evidence>
<reference evidence="12 13" key="1">
    <citation type="journal article" date="2016" name="Nat. Commun.">
        <title>Thousands of microbial genomes shed light on interconnected biogeochemical processes in an aquifer system.</title>
        <authorList>
            <person name="Anantharaman K."/>
            <person name="Brown C.T."/>
            <person name="Hug L.A."/>
            <person name="Sharon I."/>
            <person name="Castelle C.J."/>
            <person name="Probst A.J."/>
            <person name="Thomas B.C."/>
            <person name="Singh A."/>
            <person name="Wilkins M.J."/>
            <person name="Karaoz U."/>
            <person name="Brodie E.L."/>
            <person name="Williams K.H."/>
            <person name="Hubbard S.S."/>
            <person name="Banfield J.F."/>
        </authorList>
    </citation>
    <scope>NUCLEOTIDE SEQUENCE [LARGE SCALE GENOMIC DNA]</scope>
</reference>
<dbReference type="PANTHER" id="PTHR30012:SF0">
    <property type="entry name" value="TYPE II SECRETION SYSTEM PROTEIN F-RELATED"/>
    <property type="match status" value="1"/>
</dbReference>
<name>A0A1F7TMN9_9BACT</name>
<dbReference type="InterPro" id="IPR001992">
    <property type="entry name" value="T2SS_GspF/T4SS_PilC_CS"/>
</dbReference>
<evidence type="ECO:0000256" key="8">
    <source>
        <dbReference type="ARBA" id="ARBA00023136"/>
    </source>
</evidence>
<evidence type="ECO:0000256" key="2">
    <source>
        <dbReference type="ARBA" id="ARBA00005745"/>
    </source>
</evidence>
<feature type="transmembrane region" description="Helical" evidence="10">
    <location>
        <begin position="179"/>
        <end position="208"/>
    </location>
</feature>
<feature type="transmembrane region" description="Helical" evidence="10">
    <location>
        <begin position="138"/>
        <end position="159"/>
    </location>
</feature>
<dbReference type="STRING" id="1802385.A2856_04245"/>
<dbReference type="InterPro" id="IPR003004">
    <property type="entry name" value="GspF/PilC"/>
</dbReference>
<evidence type="ECO:0000256" key="4">
    <source>
        <dbReference type="ARBA" id="ARBA00022475"/>
    </source>
</evidence>
<accession>A0A1F7TMN9</accession>
<gene>
    <name evidence="12" type="ORF">A2856_04245</name>
</gene>
<dbReference type="Proteomes" id="UP000177885">
    <property type="component" value="Unassembled WGS sequence"/>
</dbReference>
<dbReference type="PROSITE" id="PS00874">
    <property type="entry name" value="T2SP_F"/>
    <property type="match status" value="1"/>
</dbReference>
<keyword evidence="5" id="KW-0997">Cell inner membrane</keyword>
<comment type="caution">
    <text evidence="12">The sequence shown here is derived from an EMBL/GenBank/DDBJ whole genome shotgun (WGS) entry which is preliminary data.</text>
</comment>
<keyword evidence="4" id="KW-1003">Cell membrane</keyword>
<evidence type="ECO:0000256" key="6">
    <source>
        <dbReference type="ARBA" id="ARBA00022692"/>
    </source>
</evidence>
<evidence type="ECO:0000313" key="13">
    <source>
        <dbReference type="Proteomes" id="UP000177885"/>
    </source>
</evidence>
<protein>
    <recommendedName>
        <fullName evidence="11">Type II secretion system protein GspF domain-containing protein</fullName>
    </recommendedName>
</protein>
<keyword evidence="6 9" id="KW-0812">Transmembrane</keyword>
<proteinExistence type="inferred from homology"/>
<keyword evidence="7 10" id="KW-1133">Transmembrane helix</keyword>
<feature type="transmembrane region" description="Helical" evidence="10">
    <location>
        <begin position="344"/>
        <end position="365"/>
    </location>
</feature>
<feature type="domain" description="Type II secretion system protein GspF" evidence="11">
    <location>
        <begin position="39"/>
        <end position="160"/>
    </location>
</feature>